<keyword evidence="1" id="KW-0732">Signal</keyword>
<feature type="chain" id="PRO_5003585993" description="EGF-like domain-containing protein" evidence="1">
    <location>
        <begin position="26"/>
        <end position="299"/>
    </location>
</feature>
<keyword evidence="3" id="KW-1185">Reference proteome</keyword>
<dbReference type="EMBL" id="DS566044">
    <property type="status" value="NOT_ANNOTATED_CDS"/>
    <property type="molecule type" value="Genomic_DNA"/>
</dbReference>
<dbReference type="VEuPathDB" id="FungiDB:KRP22_13243"/>
<dbReference type="EnsemblProtists" id="Phyra80261">
    <property type="protein sequence ID" value="Phyra80261"/>
    <property type="gene ID" value="Phyra80261"/>
</dbReference>
<proteinExistence type="predicted"/>
<feature type="signal peptide" evidence="1">
    <location>
        <begin position="1"/>
        <end position="25"/>
    </location>
</feature>
<dbReference type="OMA" id="VFCGDLH"/>
<dbReference type="Proteomes" id="UP000005238">
    <property type="component" value="Unassembled WGS sequence"/>
</dbReference>
<accession>H3GT47</accession>
<dbReference type="HOGENOM" id="CLU_932126_0_0_1"/>
<evidence type="ECO:0000256" key="1">
    <source>
        <dbReference type="SAM" id="SignalP"/>
    </source>
</evidence>
<sequence>MESLLRRSVALLLLGAVCSVPHVAAKVSAQGQNAVPLSPVRVVSSSVGSVAAGCSLCRDSGNCSVATNDSASGVFCGDLHAEANTQPCCCPYYTECRVTSKSLTCECGGAWSAQLEAQRHERLSVTEAANETEVQQVQDSFAASEAHLKDSQMSVTTEILIHLSAYLALFVFAAYVDHWVECFSDFRRNRMVAYGEAVDMKMLRFRQRFGKRRRDSEVDTDADDNLPLLVLQSPAPTSSPAFTFANVPEAEVADIPVADEQKEPLPEEVVVVTVPVDAVQEVSTSLPESLAELQEISLE</sequence>
<organism evidence="2 3">
    <name type="scientific">Phytophthora ramorum</name>
    <name type="common">Sudden oak death agent</name>
    <dbReference type="NCBI Taxonomy" id="164328"/>
    <lineage>
        <taxon>Eukaryota</taxon>
        <taxon>Sar</taxon>
        <taxon>Stramenopiles</taxon>
        <taxon>Oomycota</taxon>
        <taxon>Peronosporomycetes</taxon>
        <taxon>Peronosporales</taxon>
        <taxon>Peronosporaceae</taxon>
        <taxon>Phytophthora</taxon>
    </lineage>
</organism>
<evidence type="ECO:0000313" key="3">
    <source>
        <dbReference type="Proteomes" id="UP000005238"/>
    </source>
</evidence>
<evidence type="ECO:0008006" key="4">
    <source>
        <dbReference type="Google" id="ProtNLM"/>
    </source>
</evidence>
<dbReference type="eggNOG" id="ENOG502SRR7">
    <property type="taxonomic scope" value="Eukaryota"/>
</dbReference>
<protein>
    <recommendedName>
        <fullName evidence="4">EGF-like domain-containing protein</fullName>
    </recommendedName>
</protein>
<reference evidence="2" key="2">
    <citation type="submission" date="2015-06" db="UniProtKB">
        <authorList>
            <consortium name="EnsemblProtists"/>
        </authorList>
    </citation>
    <scope>IDENTIFICATION</scope>
    <source>
        <strain evidence="2">Pr102</strain>
    </source>
</reference>
<reference evidence="3" key="1">
    <citation type="journal article" date="2006" name="Science">
        <title>Phytophthora genome sequences uncover evolutionary origins and mechanisms of pathogenesis.</title>
        <authorList>
            <person name="Tyler B.M."/>
            <person name="Tripathy S."/>
            <person name="Zhang X."/>
            <person name="Dehal P."/>
            <person name="Jiang R.H."/>
            <person name="Aerts A."/>
            <person name="Arredondo F.D."/>
            <person name="Baxter L."/>
            <person name="Bensasson D."/>
            <person name="Beynon J.L."/>
            <person name="Chapman J."/>
            <person name="Damasceno C.M."/>
            <person name="Dorrance A.E."/>
            <person name="Dou D."/>
            <person name="Dickerman A.W."/>
            <person name="Dubchak I.L."/>
            <person name="Garbelotto M."/>
            <person name="Gijzen M."/>
            <person name="Gordon S.G."/>
            <person name="Govers F."/>
            <person name="Grunwald N.J."/>
            <person name="Huang W."/>
            <person name="Ivors K.L."/>
            <person name="Jones R.W."/>
            <person name="Kamoun S."/>
            <person name="Krampis K."/>
            <person name="Lamour K.H."/>
            <person name="Lee M.K."/>
            <person name="McDonald W.H."/>
            <person name="Medina M."/>
            <person name="Meijer H.J."/>
            <person name="Nordberg E.K."/>
            <person name="Maclean D.J."/>
            <person name="Ospina-Giraldo M.D."/>
            <person name="Morris P.F."/>
            <person name="Phuntumart V."/>
            <person name="Putnam N.H."/>
            <person name="Rash S."/>
            <person name="Rose J.K."/>
            <person name="Sakihama Y."/>
            <person name="Salamov A.A."/>
            <person name="Savidor A."/>
            <person name="Scheuring C.F."/>
            <person name="Smith B.M."/>
            <person name="Sobral B.W."/>
            <person name="Terry A."/>
            <person name="Torto-Alalibo T.A."/>
            <person name="Win J."/>
            <person name="Xu Z."/>
            <person name="Zhang H."/>
            <person name="Grigoriev I.V."/>
            <person name="Rokhsar D.S."/>
            <person name="Boore J.L."/>
        </authorList>
    </citation>
    <scope>NUCLEOTIDE SEQUENCE [LARGE SCALE GENOMIC DNA]</scope>
    <source>
        <strain evidence="3">Pr102</strain>
    </source>
</reference>
<dbReference type="AlphaFoldDB" id="H3GT47"/>
<dbReference type="VEuPathDB" id="FungiDB:KRP23_10439"/>
<evidence type="ECO:0000313" key="2">
    <source>
        <dbReference type="EnsemblProtists" id="Phyra80261"/>
    </source>
</evidence>
<name>H3GT47_PHYRM</name>
<dbReference type="InParanoid" id="H3GT47"/>